<sequence>EFLLSQTSNIKQEDEPEVYTALAVALYKDKKIPQAHWEFEELYETVDDDRNIFITEMGLFIEDGLWEDMIVRVNHRLERYPDDDDTIVKVAANSASVASRDSLAAADKILTMVTDKYPRSTEAILTRALILHIEGRTSEAEQLYRKVIEIKPDSVIAVNNLAWMMCEEQGKHLQALKLTEKALKNAPDYIDLLDTRGMIHYRMGKYKKAVDDFTKCVKLYPRQSPTISVSYFHLARALAASDQRHTAIENMERSLEINKRLGGLSMQDLTEAKRLRQQLLQENNNATVIR</sequence>
<dbReference type="InterPro" id="IPR050498">
    <property type="entry name" value="Ycf3"/>
</dbReference>
<dbReference type="SMART" id="SM00028">
    <property type="entry name" value="TPR"/>
    <property type="match status" value="4"/>
</dbReference>
<dbReference type="InterPro" id="IPR019734">
    <property type="entry name" value="TPR_rpt"/>
</dbReference>
<dbReference type="PANTHER" id="PTHR44858:SF1">
    <property type="entry name" value="UDP-N-ACETYLGLUCOSAMINE--PEPTIDE N-ACETYLGLUCOSAMINYLTRANSFERASE SPINDLY-RELATED"/>
    <property type="match status" value="1"/>
</dbReference>
<gene>
    <name evidence="3" type="ORF">LCGC14_3160100</name>
</gene>
<dbReference type="InterPro" id="IPR011990">
    <property type="entry name" value="TPR-like_helical_dom_sf"/>
</dbReference>
<dbReference type="SUPFAM" id="SSF48452">
    <property type="entry name" value="TPR-like"/>
    <property type="match status" value="1"/>
</dbReference>
<dbReference type="Gene3D" id="1.25.40.10">
    <property type="entry name" value="Tetratricopeptide repeat domain"/>
    <property type="match status" value="1"/>
</dbReference>
<comment type="caution">
    <text evidence="3">The sequence shown here is derived from an EMBL/GenBank/DDBJ whole genome shotgun (WGS) entry which is preliminary data.</text>
</comment>
<feature type="non-terminal residue" evidence="3">
    <location>
        <position position="1"/>
    </location>
</feature>
<name>A0A0F8VRH8_9ZZZZ</name>
<dbReference type="Pfam" id="PF13181">
    <property type="entry name" value="TPR_8"/>
    <property type="match status" value="1"/>
</dbReference>
<keyword evidence="2" id="KW-0802">TPR repeat</keyword>
<dbReference type="PROSITE" id="PS50005">
    <property type="entry name" value="TPR"/>
    <property type="match status" value="2"/>
</dbReference>
<dbReference type="PANTHER" id="PTHR44858">
    <property type="entry name" value="TETRATRICOPEPTIDE REPEAT PROTEIN 6"/>
    <property type="match status" value="1"/>
</dbReference>
<accession>A0A0F8VRH8</accession>
<organism evidence="3">
    <name type="scientific">marine sediment metagenome</name>
    <dbReference type="NCBI Taxonomy" id="412755"/>
    <lineage>
        <taxon>unclassified sequences</taxon>
        <taxon>metagenomes</taxon>
        <taxon>ecological metagenomes</taxon>
    </lineage>
</organism>
<evidence type="ECO:0000256" key="2">
    <source>
        <dbReference type="ARBA" id="ARBA00022803"/>
    </source>
</evidence>
<evidence type="ECO:0000313" key="3">
    <source>
        <dbReference type="EMBL" id="KKK46953.1"/>
    </source>
</evidence>
<reference evidence="3" key="1">
    <citation type="journal article" date="2015" name="Nature">
        <title>Complex archaea that bridge the gap between prokaryotes and eukaryotes.</title>
        <authorList>
            <person name="Spang A."/>
            <person name="Saw J.H."/>
            <person name="Jorgensen S.L."/>
            <person name="Zaremba-Niedzwiedzka K."/>
            <person name="Martijn J."/>
            <person name="Lind A.E."/>
            <person name="van Eijk R."/>
            <person name="Schleper C."/>
            <person name="Guy L."/>
            <person name="Ettema T.J."/>
        </authorList>
    </citation>
    <scope>NUCLEOTIDE SEQUENCE</scope>
</reference>
<keyword evidence="1" id="KW-0677">Repeat</keyword>
<evidence type="ECO:0000256" key="1">
    <source>
        <dbReference type="ARBA" id="ARBA00022737"/>
    </source>
</evidence>
<proteinExistence type="predicted"/>
<dbReference type="EMBL" id="LAZR01069824">
    <property type="protein sequence ID" value="KKK46953.1"/>
    <property type="molecule type" value="Genomic_DNA"/>
</dbReference>
<dbReference type="InterPro" id="IPR013105">
    <property type="entry name" value="TPR_2"/>
</dbReference>
<protein>
    <submittedName>
        <fullName evidence="3">Uncharacterized protein</fullName>
    </submittedName>
</protein>
<dbReference type="Pfam" id="PF07719">
    <property type="entry name" value="TPR_2"/>
    <property type="match status" value="1"/>
</dbReference>
<dbReference type="AlphaFoldDB" id="A0A0F8VRH8"/>